<evidence type="ECO:0000256" key="3">
    <source>
        <dbReference type="ARBA" id="ARBA00022692"/>
    </source>
</evidence>
<accession>A0ABU3KKZ1</accession>
<evidence type="ECO:0000256" key="5">
    <source>
        <dbReference type="ARBA" id="ARBA00023136"/>
    </source>
</evidence>
<name>A0ABU3KKZ1_9BURK</name>
<feature type="transmembrane region" description="Helical" evidence="6">
    <location>
        <begin position="160"/>
        <end position="183"/>
    </location>
</feature>
<keyword evidence="8" id="KW-1185">Reference proteome</keyword>
<dbReference type="InterPro" id="IPR001123">
    <property type="entry name" value="LeuE-type"/>
</dbReference>
<comment type="caution">
    <text evidence="7">The sequence shown here is derived from an EMBL/GenBank/DDBJ whole genome shotgun (WGS) entry which is preliminary data.</text>
</comment>
<evidence type="ECO:0000256" key="4">
    <source>
        <dbReference type="ARBA" id="ARBA00022989"/>
    </source>
</evidence>
<keyword evidence="5 6" id="KW-0472">Membrane</keyword>
<dbReference type="Pfam" id="PF01810">
    <property type="entry name" value="LysE"/>
    <property type="match status" value="1"/>
</dbReference>
<reference evidence="7 8" key="1">
    <citation type="submission" date="2023-08" db="EMBL/GenBank/DDBJ databases">
        <title>Rhodoferax potami sp. nov. and Rhodoferax mekongensis sp. nov., isolated from the Mekong River in Thailand.</title>
        <authorList>
            <person name="Kitikhun S."/>
            <person name="Charoenyingcharoen P."/>
            <person name="Siriarchawattana P."/>
            <person name="Likhitrattanapisal S."/>
            <person name="Nilsakha T."/>
            <person name="Chanpet A."/>
            <person name="Rattanawaree P."/>
            <person name="Ingsriswang S."/>
        </authorList>
    </citation>
    <scope>NUCLEOTIDE SEQUENCE [LARGE SCALE GENOMIC DNA]</scope>
    <source>
        <strain evidence="7 8">TBRC 17660</strain>
    </source>
</reference>
<feature type="transmembrane region" description="Helical" evidence="6">
    <location>
        <begin position="75"/>
        <end position="98"/>
    </location>
</feature>
<dbReference type="Proteomes" id="UP001321700">
    <property type="component" value="Unassembled WGS sequence"/>
</dbReference>
<gene>
    <name evidence="7" type="ORF">RAE19_06990</name>
</gene>
<feature type="transmembrane region" description="Helical" evidence="6">
    <location>
        <begin position="138"/>
        <end position="154"/>
    </location>
</feature>
<evidence type="ECO:0000256" key="1">
    <source>
        <dbReference type="ARBA" id="ARBA00004651"/>
    </source>
</evidence>
<feature type="transmembrane region" description="Helical" evidence="6">
    <location>
        <begin position="195"/>
        <end position="213"/>
    </location>
</feature>
<keyword evidence="3 6" id="KW-0812">Transmembrane</keyword>
<dbReference type="EMBL" id="JAVBIK010000001">
    <property type="protein sequence ID" value="MDT7518455.1"/>
    <property type="molecule type" value="Genomic_DNA"/>
</dbReference>
<organism evidence="7 8">
    <name type="scientific">Rhodoferax potami</name>
    <dbReference type="NCBI Taxonomy" id="3068338"/>
    <lineage>
        <taxon>Bacteria</taxon>
        <taxon>Pseudomonadati</taxon>
        <taxon>Pseudomonadota</taxon>
        <taxon>Betaproteobacteria</taxon>
        <taxon>Burkholderiales</taxon>
        <taxon>Comamonadaceae</taxon>
        <taxon>Rhodoferax</taxon>
    </lineage>
</organism>
<proteinExistence type="predicted"/>
<feature type="transmembrane region" description="Helical" evidence="6">
    <location>
        <begin position="49"/>
        <end position="69"/>
    </location>
</feature>
<sequence length="220" mass="22833">MAPLDAWLHAPMAAQLALAWTTYLIGTASPGPSNMAIMGMAMNAGRRPALWLTLGILSGSWFWGVLAALGVSQLLASFGAGLIAMKVLCGLYLLWLAFKSGRAAMQPHAATAAATPQAVDARSLYLRGLAMHLTNPKAVLSWLATVTVGIPAGASPHLAWVVVGGCMVMGAAIFGGYALAFSTPAARRVYARARRGLEGLLAAVFGIAGLQLLRTSTHAH</sequence>
<protein>
    <submittedName>
        <fullName evidence="7">LysE family translocator</fullName>
    </submittedName>
</protein>
<evidence type="ECO:0000256" key="6">
    <source>
        <dbReference type="SAM" id="Phobius"/>
    </source>
</evidence>
<evidence type="ECO:0000256" key="2">
    <source>
        <dbReference type="ARBA" id="ARBA00022475"/>
    </source>
</evidence>
<feature type="transmembrane region" description="Helical" evidence="6">
    <location>
        <begin position="6"/>
        <end position="28"/>
    </location>
</feature>
<evidence type="ECO:0000313" key="7">
    <source>
        <dbReference type="EMBL" id="MDT7518455.1"/>
    </source>
</evidence>
<dbReference type="RefSeq" id="WP_313874213.1">
    <property type="nucleotide sequence ID" value="NZ_JAVBIK010000001.1"/>
</dbReference>
<dbReference type="PANTHER" id="PTHR30086">
    <property type="entry name" value="ARGININE EXPORTER PROTEIN ARGO"/>
    <property type="match status" value="1"/>
</dbReference>
<keyword evidence="2" id="KW-1003">Cell membrane</keyword>
<keyword evidence="4 6" id="KW-1133">Transmembrane helix</keyword>
<evidence type="ECO:0000313" key="8">
    <source>
        <dbReference type="Proteomes" id="UP001321700"/>
    </source>
</evidence>
<comment type="subcellular location">
    <subcellularLocation>
        <location evidence="1">Cell membrane</location>
        <topology evidence="1">Multi-pass membrane protein</topology>
    </subcellularLocation>
</comment>
<dbReference type="PANTHER" id="PTHR30086:SF20">
    <property type="entry name" value="ARGININE EXPORTER PROTEIN ARGO-RELATED"/>
    <property type="match status" value="1"/>
</dbReference>